<name>A0ABX7M307_9RHOO</name>
<evidence type="ECO:0008006" key="3">
    <source>
        <dbReference type="Google" id="ProtNLM"/>
    </source>
</evidence>
<dbReference type="RefSeq" id="WP_172196788.1">
    <property type="nucleotide sequence ID" value="NZ_CP071060.1"/>
</dbReference>
<keyword evidence="2" id="KW-1185">Reference proteome</keyword>
<proteinExistence type="predicted"/>
<accession>A0ABX7M307</accession>
<reference evidence="1 2" key="1">
    <citation type="submission" date="2021-02" db="EMBL/GenBank/DDBJ databases">
        <title>Niveibacterium changnyeongensis HC41.</title>
        <authorList>
            <person name="Kang M."/>
        </authorList>
    </citation>
    <scope>NUCLEOTIDE SEQUENCE [LARGE SCALE GENOMIC DNA]</scope>
    <source>
        <strain evidence="1 2">HC41</strain>
    </source>
</reference>
<dbReference type="PROSITE" id="PS51318">
    <property type="entry name" value="TAT"/>
    <property type="match status" value="1"/>
</dbReference>
<dbReference type="InterPro" id="IPR006311">
    <property type="entry name" value="TAT_signal"/>
</dbReference>
<protein>
    <recommendedName>
        <fullName evidence="3">Gluconate 2-dehydrogenase subunit 3 family protein</fullName>
    </recommendedName>
</protein>
<gene>
    <name evidence="1" type="ORF">JY500_16925</name>
</gene>
<evidence type="ECO:0000313" key="1">
    <source>
        <dbReference type="EMBL" id="QSI76140.1"/>
    </source>
</evidence>
<evidence type="ECO:0000313" key="2">
    <source>
        <dbReference type="Proteomes" id="UP000663570"/>
    </source>
</evidence>
<sequence>MSINASRRRFLFLGLSAGIATALGVAGAWPDSAALEDDAYRYGFLTAQDRAILAALAPAMLAGAWPVDAGKATAETLTLLRGIDTALMGMPPRVRDDMRKLFGLLGRQAGRVLAAGSMAGWAQVDPQRAAGIITRWRDHSLALMQQAYGGLHDLTFGVWYGNPEHFADCGYSGPPSLKLNP</sequence>
<dbReference type="EMBL" id="CP071060">
    <property type="protein sequence ID" value="QSI76140.1"/>
    <property type="molecule type" value="Genomic_DNA"/>
</dbReference>
<organism evidence="1 2">
    <name type="scientific">Niveibacterium microcysteis</name>
    <dbReference type="NCBI Taxonomy" id="2811415"/>
    <lineage>
        <taxon>Bacteria</taxon>
        <taxon>Pseudomonadati</taxon>
        <taxon>Pseudomonadota</taxon>
        <taxon>Betaproteobacteria</taxon>
        <taxon>Rhodocyclales</taxon>
        <taxon>Rhodocyclaceae</taxon>
        <taxon>Niveibacterium</taxon>
    </lineage>
</organism>
<dbReference type="Proteomes" id="UP000663570">
    <property type="component" value="Chromosome"/>
</dbReference>